<dbReference type="InterPro" id="IPR013783">
    <property type="entry name" value="Ig-like_fold"/>
</dbReference>
<evidence type="ECO:0000259" key="3">
    <source>
        <dbReference type="Pfam" id="PF22783"/>
    </source>
</evidence>
<feature type="domain" description="Bacterial Ig" evidence="2">
    <location>
        <begin position="592"/>
        <end position="664"/>
    </location>
</feature>
<evidence type="ECO:0000313" key="5">
    <source>
        <dbReference type="Proteomes" id="UP000681356"/>
    </source>
</evidence>
<dbReference type="InterPro" id="IPR041498">
    <property type="entry name" value="Big_6"/>
</dbReference>
<sequence length="1351" mass="133969">MSAIDFVVRSPVGAVRRGSVGDEAQGFLVDAGTGNDISLNISQDDLRGYDRAANDLLITLADGRVIVLEGYFEDGGNRLFLSSNGQLNQVTFVEADGGALFAQYGPTEFAGKWSPDDALIFLDDPAVVAEAAYGDDQVSMLGTALLGATGLGAAGAGLAGLGGLAWLGGGSGGSGGNGGGGGGESWTPPTVDNADGELAVGGGDDRTITVTGTAETGSTVEITIDGTTLTGTSEDGTWSVVFEGDDFPGDGDHGDLTVIVTDPDGTVRDLDGPSIVVDFTPPELGIDSGTVSTGDLFNAEGHAGGVTISGHAEVGSSVTVSMGGQAETVIVGGDGSWSFTVDDGVLPGGEYLADLTVTASDRFGNTTTVTDAIDIDTIPHPLTIDDVTGDGVVNLAEAEGGFAITGGSTPGAVVTVSFGNLTQDVTVGPDGRWSLSVTQADFAGGEYAAQVTVSTVDRSGNVSTAMSAVQVDTVNAVSLDNAPLTGDDVIAGAERDAGVTLSGTTQPGSSVDVTIEGVTRSATVSASGAWSVTFAAADIATGTYEATASIVSTDSAGNGVTTSHAFAVDTEGAITIDTAGVEGDGIVNAAERADGVVLNGTGEPGSDVAVTVAGSVIDTTVGATGAWSVTIPAGLVPEGVTGLAVSATATDAAGNRATASGTIAIDTQTSVTLTPTGAGGDGVVNAMEHAGGVTLTGWAEPGATVAVTLGQITHQAVVQANGSWSAAFIPAEIPAGERILPVTAIATDRAGNSATTTGTLDVDTLVTNFTQTGQPGGVDGVLNAAEAAQGLTLTGTTEIGSTVAVTFGGVTRAATVAADGTWSVTYAAGELPSGERTVTMSATARDAAGNTETLTQEVRIDTDAGLLTISANPVEGDDVVNAAEAADGVTLLGTSTPGQWVDVTMNGVTLTVQTDATGTWRAPYQAFQVAPGTYTAQISASITDSAGNTLVRTDSVRVDTEVVNFGISPDPVTADNVINAAERLQGVTLAGSTEPGGSVTVVVGGVSREATVTADGGWSVQLGAGELPQGETIAQAQVLTTDAAGNTAQTSILLNIDTEVRVLALSGAPIAGDGIVNAAEAMAGVTLTGVVEPGSTVMLAVGGQSIAASVAANGGWTAQIPPSAIPGGTGGLPVTITATDAAGNTATLTEMVAMDTDAPETLSWVGYGRDGGGVDQIRTGITDDAVYLGRLAGTDANPMILDVALADSTDIPILGQTYHTPVSTIPDGTHLVLASTDAAGNSSGAYLVTDDPATNAVRMSDQIAQALGEFDVDTIDLHFAEDSSLTITEAQIVALSSITDTVTVMGGNDDIVTIRGAQAQGSNGAGYNVFTLGDATLLIDDDITQVHTGVV</sequence>
<evidence type="ECO:0000259" key="2">
    <source>
        <dbReference type="Pfam" id="PF17936"/>
    </source>
</evidence>
<dbReference type="RefSeq" id="WP_212537564.1">
    <property type="nucleotide sequence ID" value="NZ_JAGTUU010000006.1"/>
</dbReference>
<keyword evidence="5" id="KW-1185">Reference proteome</keyword>
<feature type="domain" description="Biofilm-associated protein BapA-like prefix-like" evidence="3">
    <location>
        <begin position="37"/>
        <end position="94"/>
    </location>
</feature>
<feature type="region of interest" description="Disordered" evidence="1">
    <location>
        <begin position="175"/>
        <end position="206"/>
    </location>
</feature>
<dbReference type="Proteomes" id="UP000681356">
    <property type="component" value="Unassembled WGS sequence"/>
</dbReference>
<gene>
    <name evidence="4" type="ORF">KB874_16060</name>
</gene>
<evidence type="ECO:0000256" key="1">
    <source>
        <dbReference type="SAM" id="MobiDB-lite"/>
    </source>
</evidence>
<feature type="compositionally biased region" description="Gly residues" evidence="1">
    <location>
        <begin position="175"/>
        <end position="184"/>
    </location>
</feature>
<evidence type="ECO:0008006" key="6">
    <source>
        <dbReference type="Google" id="ProtNLM"/>
    </source>
</evidence>
<feature type="domain" description="Bacterial Ig" evidence="2">
    <location>
        <begin position="787"/>
        <end position="851"/>
    </location>
</feature>
<comment type="caution">
    <text evidence="4">The sequence shown here is derived from an EMBL/GenBank/DDBJ whole genome shotgun (WGS) entry which is preliminary data.</text>
</comment>
<dbReference type="Gene3D" id="2.60.40.10">
    <property type="entry name" value="Immunoglobulins"/>
    <property type="match status" value="10"/>
</dbReference>
<dbReference type="InterPro" id="IPR048051">
    <property type="entry name" value="BapA-like_prefix-like"/>
</dbReference>
<dbReference type="NCBIfam" id="NF033510">
    <property type="entry name" value="Ca_tandemer"/>
    <property type="match status" value="10"/>
</dbReference>
<feature type="domain" description="Bacterial Ig" evidence="2">
    <location>
        <begin position="690"/>
        <end position="757"/>
    </location>
</feature>
<dbReference type="Pfam" id="PF22783">
    <property type="entry name" value="BapA_N"/>
    <property type="match status" value="1"/>
</dbReference>
<dbReference type="Pfam" id="PF17936">
    <property type="entry name" value="Big_6"/>
    <property type="match status" value="3"/>
</dbReference>
<protein>
    <recommendedName>
        <fullName evidence="6">Ig-like domain (Group 3)</fullName>
    </recommendedName>
</protein>
<reference evidence="4" key="1">
    <citation type="submission" date="2021-04" db="EMBL/GenBank/DDBJ databases">
        <authorList>
            <person name="Yoon J."/>
        </authorList>
    </citation>
    <scope>NUCLEOTIDE SEQUENCE</scope>
    <source>
        <strain evidence="4">KMU-90</strain>
    </source>
</reference>
<accession>A0A8J7WDI2</accession>
<name>A0A8J7WDI2_9RHOB</name>
<proteinExistence type="predicted"/>
<organism evidence="4 5">
    <name type="scientific">Thetidibacter halocola</name>
    <dbReference type="NCBI Taxonomy" id="2827239"/>
    <lineage>
        <taxon>Bacteria</taxon>
        <taxon>Pseudomonadati</taxon>
        <taxon>Pseudomonadota</taxon>
        <taxon>Alphaproteobacteria</taxon>
        <taxon>Rhodobacterales</taxon>
        <taxon>Roseobacteraceae</taxon>
        <taxon>Thetidibacter</taxon>
    </lineage>
</organism>
<evidence type="ECO:0000313" key="4">
    <source>
        <dbReference type="EMBL" id="MBS0125602.1"/>
    </source>
</evidence>
<dbReference type="EMBL" id="JAGTUU010000006">
    <property type="protein sequence ID" value="MBS0125602.1"/>
    <property type="molecule type" value="Genomic_DNA"/>
</dbReference>